<dbReference type="EMBL" id="JAERTZ010000026">
    <property type="protein sequence ID" value="MBL1378628.1"/>
    <property type="molecule type" value="Genomic_DNA"/>
</dbReference>
<name>A0ABS1QUS7_9GAMM</name>
<dbReference type="InterPro" id="IPR014347">
    <property type="entry name" value="Tautomerase/MIF_sf"/>
</dbReference>
<dbReference type="Gene3D" id="3.30.429.10">
    <property type="entry name" value="Macrophage Migration Inhibitory Factor"/>
    <property type="match status" value="1"/>
</dbReference>
<sequence length="113" mass="12434">MPHCVIEYSTTLGRQLSPSALVMAVHQGALDSGLFEEADIKSRAIGYDYHHHGGARRDFIHVTLKILSGRTPEQKQALSAMVLDALAGLGLKNISLTVEVVDMERECYAKRLD</sequence>
<dbReference type="PANTHER" id="PTHR37950:SF1">
    <property type="entry name" value="4-HYDROXYPHENYLACETATE CATABOLISM PROTEIN"/>
    <property type="match status" value="1"/>
</dbReference>
<organism evidence="1 2">
    <name type="scientific">Zobellella iuensis</name>
    <dbReference type="NCBI Taxonomy" id="2803811"/>
    <lineage>
        <taxon>Bacteria</taxon>
        <taxon>Pseudomonadati</taxon>
        <taxon>Pseudomonadota</taxon>
        <taxon>Gammaproteobacteria</taxon>
        <taxon>Aeromonadales</taxon>
        <taxon>Aeromonadaceae</taxon>
        <taxon>Zobellella</taxon>
    </lineage>
</organism>
<dbReference type="RefSeq" id="WP_202087408.1">
    <property type="nucleotide sequence ID" value="NZ_JAERTZ010000026.1"/>
</dbReference>
<evidence type="ECO:0000313" key="2">
    <source>
        <dbReference type="Proteomes" id="UP000638570"/>
    </source>
</evidence>
<accession>A0ABS1QUS7</accession>
<proteinExistence type="predicted"/>
<dbReference type="SUPFAM" id="SSF55331">
    <property type="entry name" value="Tautomerase/MIF"/>
    <property type="match status" value="1"/>
</dbReference>
<dbReference type="InterPro" id="IPR004220">
    <property type="entry name" value="5-COMe_2-OHmuconate_Isoase"/>
</dbReference>
<gene>
    <name evidence="1" type="ORF">JKV55_15020</name>
</gene>
<evidence type="ECO:0000313" key="1">
    <source>
        <dbReference type="EMBL" id="MBL1378628.1"/>
    </source>
</evidence>
<comment type="caution">
    <text evidence="1">The sequence shown here is derived from an EMBL/GenBank/DDBJ whole genome shotgun (WGS) entry which is preliminary data.</text>
</comment>
<dbReference type="PANTHER" id="PTHR37950">
    <property type="entry name" value="4-HYDROXYPHENYLACETATE CATABOLISM PROTEIN"/>
    <property type="match status" value="1"/>
</dbReference>
<keyword evidence="2" id="KW-1185">Reference proteome</keyword>
<reference evidence="2" key="1">
    <citation type="submission" date="2021-01" db="EMBL/GenBank/DDBJ databases">
        <title>Genome public.</title>
        <authorList>
            <person name="Liu C."/>
            <person name="Sun Q."/>
        </authorList>
    </citation>
    <scope>NUCLEOTIDE SEQUENCE [LARGE SCALE GENOMIC DNA]</scope>
    <source>
        <strain evidence="2">CGMCC 1.18722</strain>
    </source>
</reference>
<protein>
    <submittedName>
        <fullName evidence="1">5-carboxymethyl-2-hydroxymuconate Delta-isomerase</fullName>
    </submittedName>
</protein>
<dbReference type="CDD" id="cd00580">
    <property type="entry name" value="CHMI"/>
    <property type="match status" value="1"/>
</dbReference>
<dbReference type="Proteomes" id="UP000638570">
    <property type="component" value="Unassembled WGS sequence"/>
</dbReference>
<dbReference type="Pfam" id="PF02962">
    <property type="entry name" value="CHMI"/>
    <property type="match status" value="1"/>
</dbReference>